<keyword evidence="11" id="KW-1185">Reference proteome</keyword>
<proteinExistence type="predicted"/>
<evidence type="ECO:0000256" key="5">
    <source>
        <dbReference type="ARBA" id="ARBA00023015"/>
    </source>
</evidence>
<dbReference type="AlphaFoldDB" id="A0AAV5HYV5"/>
<keyword evidence="3 8" id="KW-0863">Zinc-finger</keyword>
<keyword evidence="2" id="KW-0479">Metal-binding</keyword>
<dbReference type="PROSITE" id="PS00028">
    <property type="entry name" value="ZINC_FINGER_C2H2_1"/>
    <property type="match status" value="1"/>
</dbReference>
<dbReference type="GO" id="GO:0008270">
    <property type="term" value="F:zinc ion binding"/>
    <property type="evidence" value="ECO:0007669"/>
    <property type="project" value="UniProtKB-KW"/>
</dbReference>
<sequence length="220" mass="24560">MDQQYWMWMMMRSSLRESTWEEKVAEDAAGALGGCLWPPRSYSCSFCRREFRSAQALGGHMNVHRRDRARLKQSQISDSHNVHVLHHPQNHTGNPTKLFDDPNSSTLNVFPALAPAATCSPSRVSDPSMKRNLNISDHSTSVGFDGSCVETNLSVGLSSVFSQNRPTASCTEEAIISCTKRPKIAVTARQFFVSNDRFKANSMEDLDLELRLGTDPPKVK</sequence>
<gene>
    <name evidence="10" type="ORF">SLEP1_g5776</name>
</gene>
<dbReference type="EMBL" id="BPVZ01000005">
    <property type="protein sequence ID" value="GKU91980.1"/>
    <property type="molecule type" value="Genomic_DNA"/>
</dbReference>
<evidence type="ECO:0000256" key="8">
    <source>
        <dbReference type="PROSITE-ProRule" id="PRU00042"/>
    </source>
</evidence>
<dbReference type="SMART" id="SM00355">
    <property type="entry name" value="ZnF_C2H2"/>
    <property type="match status" value="1"/>
</dbReference>
<evidence type="ECO:0000259" key="9">
    <source>
        <dbReference type="PROSITE" id="PS50157"/>
    </source>
</evidence>
<dbReference type="Gene3D" id="3.30.160.60">
    <property type="entry name" value="Classic Zinc Finger"/>
    <property type="match status" value="1"/>
</dbReference>
<comment type="subcellular location">
    <subcellularLocation>
        <location evidence="1">Nucleus</location>
    </subcellularLocation>
</comment>
<organism evidence="10 11">
    <name type="scientific">Rubroshorea leprosula</name>
    <dbReference type="NCBI Taxonomy" id="152421"/>
    <lineage>
        <taxon>Eukaryota</taxon>
        <taxon>Viridiplantae</taxon>
        <taxon>Streptophyta</taxon>
        <taxon>Embryophyta</taxon>
        <taxon>Tracheophyta</taxon>
        <taxon>Spermatophyta</taxon>
        <taxon>Magnoliopsida</taxon>
        <taxon>eudicotyledons</taxon>
        <taxon>Gunneridae</taxon>
        <taxon>Pentapetalae</taxon>
        <taxon>rosids</taxon>
        <taxon>malvids</taxon>
        <taxon>Malvales</taxon>
        <taxon>Dipterocarpaceae</taxon>
        <taxon>Rubroshorea</taxon>
    </lineage>
</organism>
<dbReference type="PROSITE" id="PS50157">
    <property type="entry name" value="ZINC_FINGER_C2H2_2"/>
    <property type="match status" value="1"/>
</dbReference>
<evidence type="ECO:0000256" key="1">
    <source>
        <dbReference type="ARBA" id="ARBA00004123"/>
    </source>
</evidence>
<keyword evidence="4" id="KW-0862">Zinc</keyword>
<evidence type="ECO:0000256" key="3">
    <source>
        <dbReference type="ARBA" id="ARBA00022771"/>
    </source>
</evidence>
<dbReference type="InterPro" id="IPR052426">
    <property type="entry name" value="Plant_dev_regulator"/>
</dbReference>
<reference evidence="10 11" key="1">
    <citation type="journal article" date="2021" name="Commun. Biol.">
        <title>The genome of Shorea leprosula (Dipterocarpaceae) highlights the ecological relevance of drought in aseasonal tropical rainforests.</title>
        <authorList>
            <person name="Ng K.K.S."/>
            <person name="Kobayashi M.J."/>
            <person name="Fawcett J.A."/>
            <person name="Hatakeyama M."/>
            <person name="Paape T."/>
            <person name="Ng C.H."/>
            <person name="Ang C.C."/>
            <person name="Tnah L.H."/>
            <person name="Lee C.T."/>
            <person name="Nishiyama T."/>
            <person name="Sese J."/>
            <person name="O'Brien M.J."/>
            <person name="Copetti D."/>
            <person name="Mohd Noor M.I."/>
            <person name="Ong R.C."/>
            <person name="Putra M."/>
            <person name="Sireger I.Z."/>
            <person name="Indrioko S."/>
            <person name="Kosugi Y."/>
            <person name="Izuno A."/>
            <person name="Isagi Y."/>
            <person name="Lee S.L."/>
            <person name="Shimizu K.K."/>
        </authorList>
    </citation>
    <scope>NUCLEOTIDE SEQUENCE [LARGE SCALE GENOMIC DNA]</scope>
    <source>
        <strain evidence="10">214</strain>
    </source>
</reference>
<protein>
    <recommendedName>
        <fullName evidence="9">C2H2-type domain-containing protein</fullName>
    </recommendedName>
</protein>
<evidence type="ECO:0000256" key="7">
    <source>
        <dbReference type="ARBA" id="ARBA00023242"/>
    </source>
</evidence>
<evidence type="ECO:0000313" key="11">
    <source>
        <dbReference type="Proteomes" id="UP001054252"/>
    </source>
</evidence>
<dbReference type="Proteomes" id="UP001054252">
    <property type="component" value="Unassembled WGS sequence"/>
</dbReference>
<accession>A0AAV5HYV5</accession>
<keyword evidence="7" id="KW-0539">Nucleus</keyword>
<evidence type="ECO:0000256" key="2">
    <source>
        <dbReference type="ARBA" id="ARBA00022723"/>
    </source>
</evidence>
<dbReference type="SUPFAM" id="SSF57667">
    <property type="entry name" value="beta-beta-alpha zinc fingers"/>
    <property type="match status" value="1"/>
</dbReference>
<evidence type="ECO:0000256" key="6">
    <source>
        <dbReference type="ARBA" id="ARBA00023163"/>
    </source>
</evidence>
<comment type="caution">
    <text evidence="10">The sequence shown here is derived from an EMBL/GenBank/DDBJ whole genome shotgun (WGS) entry which is preliminary data.</text>
</comment>
<dbReference type="InterPro" id="IPR013087">
    <property type="entry name" value="Znf_C2H2_type"/>
</dbReference>
<dbReference type="GO" id="GO:0005634">
    <property type="term" value="C:nucleus"/>
    <property type="evidence" value="ECO:0007669"/>
    <property type="project" value="UniProtKB-SubCell"/>
</dbReference>
<keyword evidence="6" id="KW-0804">Transcription</keyword>
<dbReference type="Pfam" id="PF13912">
    <property type="entry name" value="zf-C2H2_6"/>
    <property type="match status" value="1"/>
</dbReference>
<dbReference type="PANTHER" id="PTHR45801">
    <property type="entry name" value="OS07G0101800 PROTEIN"/>
    <property type="match status" value="1"/>
</dbReference>
<feature type="domain" description="C2H2-type" evidence="9">
    <location>
        <begin position="42"/>
        <end position="69"/>
    </location>
</feature>
<evidence type="ECO:0000256" key="4">
    <source>
        <dbReference type="ARBA" id="ARBA00022833"/>
    </source>
</evidence>
<dbReference type="PANTHER" id="PTHR45801:SF94">
    <property type="entry name" value="ZINC FINGER PROTEIN 10"/>
    <property type="match status" value="1"/>
</dbReference>
<evidence type="ECO:0000313" key="10">
    <source>
        <dbReference type="EMBL" id="GKU91980.1"/>
    </source>
</evidence>
<name>A0AAV5HYV5_9ROSI</name>
<dbReference type="InterPro" id="IPR036236">
    <property type="entry name" value="Znf_C2H2_sf"/>
</dbReference>
<keyword evidence="5" id="KW-0805">Transcription regulation</keyword>